<dbReference type="InterPro" id="IPR003425">
    <property type="entry name" value="CCB3/YggT"/>
</dbReference>
<keyword evidence="2" id="KW-0472">Membrane</keyword>
<sequence length="103" mass="11917">MFDFGHFGFGIVGLIIGLVDTILTFYFWVVIIRVLLSWVNPDPYNPIVRFLYMLTDPPLNAIRRVMPSFLWASGLDFSPLVLILFIQIAKLFLHSFRIPGVMR</sequence>
<evidence type="ECO:0000313" key="4">
    <source>
        <dbReference type="Proteomes" id="UP000178606"/>
    </source>
</evidence>
<organism evidence="3 4">
    <name type="scientific">Handelsmanbacteria sp. (strain RIFCSPLOWO2_12_FULL_64_10)</name>
    <dbReference type="NCBI Taxonomy" id="1817868"/>
    <lineage>
        <taxon>Bacteria</taxon>
        <taxon>Candidatus Handelsmaniibacteriota</taxon>
    </lineage>
</organism>
<name>A0A1F6CD81_HANXR</name>
<protein>
    <recommendedName>
        <fullName evidence="5">YggT family protein</fullName>
    </recommendedName>
</protein>
<dbReference type="EMBL" id="MFKF01000282">
    <property type="protein sequence ID" value="OGG46872.1"/>
    <property type="molecule type" value="Genomic_DNA"/>
</dbReference>
<dbReference type="PANTHER" id="PTHR33219:SF14">
    <property type="entry name" value="PROTEIN COFACTOR ASSEMBLY OF COMPLEX C SUBUNIT B CCB3, CHLOROPLASTIC-RELATED"/>
    <property type="match status" value="1"/>
</dbReference>
<comment type="similarity">
    <text evidence="1">Belongs to the YggT family.</text>
</comment>
<evidence type="ECO:0000313" key="3">
    <source>
        <dbReference type="EMBL" id="OGG46872.1"/>
    </source>
</evidence>
<feature type="transmembrane region" description="Helical" evidence="2">
    <location>
        <begin position="69"/>
        <end position="93"/>
    </location>
</feature>
<dbReference type="Pfam" id="PF02325">
    <property type="entry name" value="CCB3_YggT"/>
    <property type="match status" value="1"/>
</dbReference>
<dbReference type="GO" id="GO:0016020">
    <property type="term" value="C:membrane"/>
    <property type="evidence" value="ECO:0007669"/>
    <property type="project" value="InterPro"/>
</dbReference>
<dbReference type="PANTHER" id="PTHR33219">
    <property type="entry name" value="YLMG HOMOLOG PROTEIN 2, CHLOROPLASTIC"/>
    <property type="match status" value="1"/>
</dbReference>
<evidence type="ECO:0008006" key="5">
    <source>
        <dbReference type="Google" id="ProtNLM"/>
    </source>
</evidence>
<reference evidence="3 4" key="1">
    <citation type="journal article" date="2016" name="Nat. Commun.">
        <title>Thousands of microbial genomes shed light on interconnected biogeochemical processes in an aquifer system.</title>
        <authorList>
            <person name="Anantharaman K."/>
            <person name="Brown C.T."/>
            <person name="Hug L.A."/>
            <person name="Sharon I."/>
            <person name="Castelle C.J."/>
            <person name="Probst A.J."/>
            <person name="Thomas B.C."/>
            <person name="Singh A."/>
            <person name="Wilkins M.J."/>
            <person name="Karaoz U."/>
            <person name="Brodie E.L."/>
            <person name="Williams K.H."/>
            <person name="Hubbard S.S."/>
            <person name="Banfield J.F."/>
        </authorList>
    </citation>
    <scope>NUCLEOTIDE SEQUENCE [LARGE SCALE GENOMIC DNA]</scope>
    <source>
        <strain evidence="4">RIFCSPLOWO2_12_FULL_64_10</strain>
    </source>
</reference>
<keyword evidence="2" id="KW-0812">Transmembrane</keyword>
<dbReference type="Proteomes" id="UP000178606">
    <property type="component" value="Unassembled WGS sequence"/>
</dbReference>
<keyword evidence="2" id="KW-1133">Transmembrane helix</keyword>
<dbReference type="AlphaFoldDB" id="A0A1F6CD81"/>
<accession>A0A1F6CD81</accession>
<feature type="transmembrane region" description="Helical" evidence="2">
    <location>
        <begin position="7"/>
        <end position="36"/>
    </location>
</feature>
<comment type="caution">
    <text evidence="3">The sequence shown here is derived from an EMBL/GenBank/DDBJ whole genome shotgun (WGS) entry which is preliminary data.</text>
</comment>
<gene>
    <name evidence="3" type="ORF">A3F84_00350</name>
</gene>
<proteinExistence type="inferred from homology"/>
<evidence type="ECO:0000256" key="1">
    <source>
        <dbReference type="ARBA" id="ARBA00010894"/>
    </source>
</evidence>
<evidence type="ECO:0000256" key="2">
    <source>
        <dbReference type="SAM" id="Phobius"/>
    </source>
</evidence>